<dbReference type="Proteomes" id="UP001596108">
    <property type="component" value="Unassembled WGS sequence"/>
</dbReference>
<keyword evidence="4" id="KW-0479">Metal-binding</keyword>
<evidence type="ECO:0000256" key="4">
    <source>
        <dbReference type="ARBA" id="ARBA00022723"/>
    </source>
</evidence>
<dbReference type="PIRSF" id="PIRSF000408">
    <property type="entry name" value="Alkyltransferas_AdaA"/>
    <property type="match status" value="1"/>
</dbReference>
<feature type="domain" description="HTH araC/xylS-type" evidence="12">
    <location>
        <begin position="79"/>
        <end position="177"/>
    </location>
</feature>
<evidence type="ECO:0000256" key="6">
    <source>
        <dbReference type="ARBA" id="ARBA00022833"/>
    </source>
</evidence>
<dbReference type="SMART" id="SM00342">
    <property type="entry name" value="HTH_ARAC"/>
    <property type="match status" value="1"/>
</dbReference>
<evidence type="ECO:0000256" key="9">
    <source>
        <dbReference type="ARBA" id="ARBA00023159"/>
    </source>
</evidence>
<evidence type="ECO:0000259" key="12">
    <source>
        <dbReference type="PROSITE" id="PS01124"/>
    </source>
</evidence>
<comment type="cofactor">
    <cofactor evidence="1">
        <name>Zn(2+)</name>
        <dbReference type="ChEBI" id="CHEBI:29105"/>
    </cofactor>
</comment>
<reference evidence="14" key="1">
    <citation type="journal article" date="2019" name="Int. J. Syst. Evol. Microbiol.">
        <title>The Global Catalogue of Microorganisms (GCM) 10K type strain sequencing project: providing services to taxonomists for standard genome sequencing and annotation.</title>
        <authorList>
            <consortium name="The Broad Institute Genomics Platform"/>
            <consortium name="The Broad Institute Genome Sequencing Center for Infectious Disease"/>
            <person name="Wu L."/>
            <person name="Ma J."/>
        </authorList>
    </citation>
    <scope>NUCLEOTIDE SEQUENCE [LARGE SCALE GENOMIC DNA]</scope>
    <source>
        <strain evidence="14">CGMCC 1.18578</strain>
    </source>
</reference>
<dbReference type="InterPro" id="IPR004026">
    <property type="entry name" value="Ada_DNA_repair_Zn-bd"/>
</dbReference>
<dbReference type="Gene3D" id="1.10.10.60">
    <property type="entry name" value="Homeodomain-like"/>
    <property type="match status" value="2"/>
</dbReference>
<keyword evidence="11" id="KW-0234">DNA repair</keyword>
<evidence type="ECO:0000313" key="13">
    <source>
        <dbReference type="EMBL" id="MFC5530198.1"/>
    </source>
</evidence>
<proteinExistence type="predicted"/>
<dbReference type="Pfam" id="PF12833">
    <property type="entry name" value="HTH_18"/>
    <property type="match status" value="1"/>
</dbReference>
<protein>
    <submittedName>
        <fullName evidence="13">Bifunctional transcriptional activator/DNA repair enzyme AdaA</fullName>
    </submittedName>
</protein>
<evidence type="ECO:0000256" key="1">
    <source>
        <dbReference type="ARBA" id="ARBA00001947"/>
    </source>
</evidence>
<keyword evidence="3" id="KW-0808">Transferase</keyword>
<evidence type="ECO:0000256" key="7">
    <source>
        <dbReference type="ARBA" id="ARBA00023015"/>
    </source>
</evidence>
<dbReference type="InterPro" id="IPR018062">
    <property type="entry name" value="HTH_AraC-typ_CS"/>
</dbReference>
<evidence type="ECO:0000256" key="8">
    <source>
        <dbReference type="ARBA" id="ARBA00023125"/>
    </source>
</evidence>
<keyword evidence="14" id="KW-1185">Reference proteome</keyword>
<dbReference type="InterPro" id="IPR018060">
    <property type="entry name" value="HTH_AraC"/>
</dbReference>
<evidence type="ECO:0000313" key="14">
    <source>
        <dbReference type="Proteomes" id="UP001596108"/>
    </source>
</evidence>
<dbReference type="InterPro" id="IPR016220">
    <property type="entry name" value="Me-P-triester_DNA_alkyl-Trfase"/>
</dbReference>
<dbReference type="InterPro" id="IPR035451">
    <property type="entry name" value="Ada-like_dom_sf"/>
</dbReference>
<keyword evidence="7" id="KW-0805">Transcription regulation</keyword>
<dbReference type="InterPro" id="IPR009057">
    <property type="entry name" value="Homeodomain-like_sf"/>
</dbReference>
<dbReference type="PROSITE" id="PS00041">
    <property type="entry name" value="HTH_ARAC_FAMILY_1"/>
    <property type="match status" value="1"/>
</dbReference>
<evidence type="ECO:0000256" key="3">
    <source>
        <dbReference type="ARBA" id="ARBA00022679"/>
    </source>
</evidence>
<dbReference type="Pfam" id="PF02805">
    <property type="entry name" value="Ada_Zn_binding"/>
    <property type="match status" value="1"/>
</dbReference>
<evidence type="ECO:0000256" key="11">
    <source>
        <dbReference type="ARBA" id="ARBA00023204"/>
    </source>
</evidence>
<keyword evidence="8" id="KW-0238">DNA-binding</keyword>
<dbReference type="PANTHER" id="PTHR43280:SF28">
    <property type="entry name" value="HTH-TYPE TRANSCRIPTIONAL ACTIVATOR RHAS"/>
    <property type="match status" value="1"/>
</dbReference>
<dbReference type="Gene3D" id="3.40.10.10">
    <property type="entry name" value="DNA Methylphosphotriester Repair Domain"/>
    <property type="match status" value="1"/>
</dbReference>
<evidence type="ECO:0000256" key="2">
    <source>
        <dbReference type="ARBA" id="ARBA00022603"/>
    </source>
</evidence>
<dbReference type="RefSeq" id="WP_378112138.1">
    <property type="nucleotide sequence ID" value="NZ_JBHSNC010000038.1"/>
</dbReference>
<keyword evidence="6" id="KW-0862">Zinc</keyword>
<organism evidence="13 14">
    <name type="scientific">Cohnella yongneupensis</name>
    <dbReference type="NCBI Taxonomy" id="425006"/>
    <lineage>
        <taxon>Bacteria</taxon>
        <taxon>Bacillati</taxon>
        <taxon>Bacillota</taxon>
        <taxon>Bacilli</taxon>
        <taxon>Bacillales</taxon>
        <taxon>Paenibacillaceae</taxon>
        <taxon>Cohnella</taxon>
    </lineage>
</organism>
<dbReference type="SUPFAM" id="SSF57884">
    <property type="entry name" value="Ada DNA repair protein, N-terminal domain (N-Ada 10)"/>
    <property type="match status" value="1"/>
</dbReference>
<evidence type="ECO:0000256" key="10">
    <source>
        <dbReference type="ARBA" id="ARBA00023163"/>
    </source>
</evidence>
<keyword evidence="2" id="KW-0489">Methyltransferase</keyword>
<comment type="caution">
    <text evidence="13">The sequence shown here is derived from an EMBL/GenBank/DDBJ whole genome shotgun (WGS) entry which is preliminary data.</text>
</comment>
<gene>
    <name evidence="13" type="ORF">ACFPQ4_12245</name>
</gene>
<dbReference type="PROSITE" id="PS01124">
    <property type="entry name" value="HTH_ARAC_FAMILY_2"/>
    <property type="match status" value="1"/>
</dbReference>
<name>A0ABW0R0J0_9BACL</name>
<keyword evidence="10" id="KW-0804">Transcription</keyword>
<dbReference type="PANTHER" id="PTHR43280">
    <property type="entry name" value="ARAC-FAMILY TRANSCRIPTIONAL REGULATOR"/>
    <property type="match status" value="1"/>
</dbReference>
<evidence type="ECO:0000256" key="5">
    <source>
        <dbReference type="ARBA" id="ARBA00022763"/>
    </source>
</evidence>
<keyword evidence="9" id="KW-0010">Activator</keyword>
<dbReference type="EMBL" id="JBHSNC010000038">
    <property type="protein sequence ID" value="MFC5530198.1"/>
    <property type="molecule type" value="Genomic_DNA"/>
</dbReference>
<dbReference type="SUPFAM" id="SSF46689">
    <property type="entry name" value="Homeodomain-like"/>
    <property type="match status" value="2"/>
</dbReference>
<accession>A0ABW0R0J0</accession>
<sequence length="202" mass="22477">MNEEQWQAIVSCDATYDSKFYYGVATTGIFCRPSCKSRTPARRNAKLFGDADEAIANGFRPCKRCKPEELMLPSEAWVAKIATQIEERLSEPFTLEALAARMHGSPYHLQRTFKQVRGVTPAQYAQVLRIERAKALLEQTEMSVAVIAAQVGLSNAAHFATVFQSKVGLSPTRYRRNYIAALAEKEEGAHHYESDATIATNG</sequence>
<keyword evidence="5" id="KW-0227">DNA damage</keyword>